<accession>A0AC61MPW2</accession>
<keyword evidence="2" id="KW-1185">Reference proteome</keyword>
<proteinExistence type="predicted"/>
<dbReference type="Proteomes" id="UP000595814">
    <property type="component" value="Chromosome"/>
</dbReference>
<evidence type="ECO:0000313" key="2">
    <source>
        <dbReference type="Proteomes" id="UP000595814"/>
    </source>
</evidence>
<reference evidence="1 2" key="1">
    <citation type="journal article" date="2022" name="Int. J. Syst. Evol. Microbiol.">
        <title>Miniphocaeibacter halophilus sp. nov., an ammonium-tolerant acetate-producing bacterium isolated from a biogas system.</title>
        <authorList>
            <person name="Schnurer A."/>
            <person name="Singh A."/>
            <person name="Bi S."/>
            <person name="Qiao W."/>
            <person name="Westerholm M."/>
        </authorList>
    </citation>
    <scope>NUCLEOTIDE SEQUENCE [LARGE SCALE GENOMIC DNA]</scope>
    <source>
        <strain evidence="1 2">AMB_01</strain>
    </source>
</reference>
<dbReference type="EMBL" id="CP066744">
    <property type="protein sequence ID" value="QQK07554.1"/>
    <property type="molecule type" value="Genomic_DNA"/>
</dbReference>
<name>A0AC61MPW2_9FIRM</name>
<sequence length="568" mass="64889">MLSELYIENFIIIKKLNIEFSNRFNVITGETGSGKSILVNSLQLLLGGRFQKSFFGKYGNKSIVEGKFLVYDVNKLKEFQDAGYILDDSELIITRELHSSGKTSNRINGRNISLALLKELMDGLMDIHSQNENQTLLKKENYLNLIDSFNPDVINKELIKIEKILKEKDNLLKEIKGLEFSPQELDREKDILQYQLSELEELDLENINEEEILSEYTLLSNVEEIINDLNSFSNLFSSEDYNSLDVFTMLGKSKELLGDVKDKDKNIEPYYEEINNIYFQLEDIVSDISRYASNLYIDDEKLAILNSNIETLTNLKRKYGASIDELIVFRNNIYNRINKLNNIEDNLEYLKKQLDENNKALNKVATVLTSERKKIAQKLEKEILFNIKDLNMPNAKFKIEFLELENVGNLGKDKADFLISTNVGQDITSLTKIASGGELSRIMLGFKTALADVDNVETLIFDEIDSGISGRTAQLVGEKLIDISNYRQIIVISHLPQIASLADNHLLIDKEELDDNTISKIYSIENKDRINEIARLIGGVNITDTTIKQAKEMIDQGMNLLLSKRSKK</sequence>
<evidence type="ECO:0000313" key="1">
    <source>
        <dbReference type="EMBL" id="QQK07554.1"/>
    </source>
</evidence>
<protein>
    <submittedName>
        <fullName evidence="1">DNA repair protein RecN</fullName>
    </submittedName>
</protein>
<organism evidence="1 2">
    <name type="scientific">Miniphocaeibacter halophilus</name>
    <dbReference type="NCBI Taxonomy" id="2931922"/>
    <lineage>
        <taxon>Bacteria</taxon>
        <taxon>Bacillati</taxon>
        <taxon>Bacillota</taxon>
        <taxon>Tissierellia</taxon>
        <taxon>Tissierellales</taxon>
        <taxon>Peptoniphilaceae</taxon>
        <taxon>Miniphocaeibacter</taxon>
    </lineage>
</organism>
<gene>
    <name evidence="1" type="primary">recN</name>
    <name evidence="1" type="ORF">JFY71_09675</name>
</gene>